<gene>
    <name evidence="3" type="ORF">AB6713_04675</name>
</gene>
<dbReference type="Pfam" id="PF20434">
    <property type="entry name" value="BD-FAE"/>
    <property type="match status" value="1"/>
</dbReference>
<keyword evidence="4" id="KW-1185">Reference proteome</keyword>
<evidence type="ECO:0000313" key="4">
    <source>
        <dbReference type="Proteomes" id="UP001566331"/>
    </source>
</evidence>
<dbReference type="InterPro" id="IPR050300">
    <property type="entry name" value="GDXG_lipolytic_enzyme"/>
</dbReference>
<evidence type="ECO:0000313" key="3">
    <source>
        <dbReference type="EMBL" id="MEZ0473911.1"/>
    </source>
</evidence>
<evidence type="ECO:0000259" key="2">
    <source>
        <dbReference type="Pfam" id="PF20434"/>
    </source>
</evidence>
<name>A0ABV4HMF5_9GAMM</name>
<evidence type="ECO:0000256" key="1">
    <source>
        <dbReference type="ARBA" id="ARBA00022801"/>
    </source>
</evidence>
<dbReference type="PANTHER" id="PTHR48081">
    <property type="entry name" value="AB HYDROLASE SUPERFAMILY PROTEIN C4A8.06C"/>
    <property type="match status" value="1"/>
</dbReference>
<accession>A0ABV4HMF5</accession>
<dbReference type="RefSeq" id="WP_370562620.1">
    <property type="nucleotide sequence ID" value="NZ_JBFWIB010000002.1"/>
</dbReference>
<feature type="domain" description="BD-FAE-like" evidence="2">
    <location>
        <begin position="85"/>
        <end position="268"/>
    </location>
</feature>
<sequence>MSVRGAPALRQPLLRQAGARWRRRAAWAASYVALLLGSGIAPGRAAMPAGEGHGIGRIEMLADIEYARPGGRALHVDLHRNLVARPSPVLVHVHGGGWSRGARPPREAFAWAYAMGFSVVAVEYRLAGEAHAPAAVRDVRCALAWVGRHAARHGLDASRIVVEGVSAGAHLALLAVLAGDDAEFDAGCGPVPPVAVLVDRAGIADVQAWRPASGAVARWIGPRADAVDYAARLSPIRYLHRAMPPLFIVHGDADPVVPFAQSRRLHDAVRALGVPVALHVVAGGRHGGFTDAQAAAIDAALCLFLRGHGVPACDGRPARSPDPGKGGDP</sequence>
<dbReference type="InterPro" id="IPR049492">
    <property type="entry name" value="BD-FAE-like_dom"/>
</dbReference>
<keyword evidence="1 3" id="KW-0378">Hydrolase</keyword>
<reference evidence="3 4" key="1">
    <citation type="submission" date="2024-07" db="EMBL/GenBank/DDBJ databases">
        <title>Luteimonas salilacus sp. nov., isolated from the shore soil of Salt Lake in Tibet of China.</title>
        <authorList>
            <person name="Zhang X."/>
            <person name="Li A."/>
        </authorList>
    </citation>
    <scope>NUCLEOTIDE SEQUENCE [LARGE SCALE GENOMIC DNA]</scope>
    <source>
        <strain evidence="3 4">B3-2-R+30</strain>
    </source>
</reference>
<organism evidence="3 4">
    <name type="scientific">Luteimonas salinilitoris</name>
    <dbReference type="NCBI Taxonomy" id="3237697"/>
    <lineage>
        <taxon>Bacteria</taxon>
        <taxon>Pseudomonadati</taxon>
        <taxon>Pseudomonadota</taxon>
        <taxon>Gammaproteobacteria</taxon>
        <taxon>Lysobacterales</taxon>
        <taxon>Lysobacteraceae</taxon>
        <taxon>Luteimonas</taxon>
    </lineage>
</organism>
<dbReference type="Proteomes" id="UP001566331">
    <property type="component" value="Unassembled WGS sequence"/>
</dbReference>
<proteinExistence type="predicted"/>
<dbReference type="Gene3D" id="3.40.50.1820">
    <property type="entry name" value="alpha/beta hydrolase"/>
    <property type="match status" value="1"/>
</dbReference>
<dbReference type="SUPFAM" id="SSF53474">
    <property type="entry name" value="alpha/beta-Hydrolases"/>
    <property type="match status" value="1"/>
</dbReference>
<protein>
    <submittedName>
        <fullName evidence="3">Alpha/beta hydrolase fold domain-containing protein</fullName>
    </submittedName>
</protein>
<dbReference type="EMBL" id="JBFWIC010000004">
    <property type="protein sequence ID" value="MEZ0473911.1"/>
    <property type="molecule type" value="Genomic_DNA"/>
</dbReference>
<dbReference type="InterPro" id="IPR029058">
    <property type="entry name" value="AB_hydrolase_fold"/>
</dbReference>
<dbReference type="GO" id="GO:0016787">
    <property type="term" value="F:hydrolase activity"/>
    <property type="evidence" value="ECO:0007669"/>
    <property type="project" value="UniProtKB-KW"/>
</dbReference>
<comment type="caution">
    <text evidence="3">The sequence shown here is derived from an EMBL/GenBank/DDBJ whole genome shotgun (WGS) entry which is preliminary data.</text>
</comment>